<evidence type="ECO:0000256" key="5">
    <source>
        <dbReference type="ARBA" id="ARBA00022801"/>
    </source>
</evidence>
<dbReference type="GO" id="GO:0006298">
    <property type="term" value="P:mismatch repair"/>
    <property type="evidence" value="ECO:0007669"/>
    <property type="project" value="InterPro"/>
</dbReference>
<protein>
    <recommendedName>
        <fullName evidence="9">Endonuclease MutS2</fullName>
        <ecNumber evidence="9">3.1.-.-</ecNumber>
    </recommendedName>
    <alternativeName>
        <fullName evidence="9">Ribosome-associated protein quality control-upstream factor</fullName>
        <shortName evidence="9">RQC-upstream factor</shortName>
        <shortName evidence="9">RqcU</shortName>
        <ecNumber evidence="9">3.6.4.-</ecNumber>
    </alternativeName>
</protein>
<feature type="domain" description="Smr" evidence="11">
    <location>
        <begin position="751"/>
        <end position="826"/>
    </location>
</feature>
<evidence type="ECO:0000313" key="16">
    <source>
        <dbReference type="EMBL" id="RGY04736.1"/>
    </source>
</evidence>
<accession>A0A1Y3XXB3</accession>
<name>A0A1Y3XXB3_9BACT</name>
<dbReference type="InterPro" id="IPR027417">
    <property type="entry name" value="P-loop_NTPase"/>
</dbReference>
<dbReference type="InterPro" id="IPR036187">
    <property type="entry name" value="DNA_mismatch_repair_MutS_sf"/>
</dbReference>
<dbReference type="InterPro" id="IPR005747">
    <property type="entry name" value="MutS2"/>
</dbReference>
<dbReference type="GeneID" id="61273513"/>
<dbReference type="PANTHER" id="PTHR48466:SF2">
    <property type="entry name" value="OS10G0509000 PROTEIN"/>
    <property type="match status" value="1"/>
</dbReference>
<keyword evidence="5 9" id="KW-0378">Hydrolase</keyword>
<dbReference type="EMBL" id="JAKNDN010000016">
    <property type="protein sequence ID" value="MCG4960042.1"/>
    <property type="molecule type" value="Genomic_DNA"/>
</dbReference>
<dbReference type="InterPro" id="IPR007696">
    <property type="entry name" value="DNA_mismatch_repair_MutS_core"/>
</dbReference>
<keyword evidence="3 9" id="KW-0547">Nucleotide-binding</keyword>
<comment type="similarity">
    <text evidence="9">Belongs to the DNA mismatch repair MutS family. MutS2 subfamily.</text>
</comment>
<reference evidence="13" key="3">
    <citation type="submission" date="2023-01" db="EMBL/GenBank/DDBJ databases">
        <title>Human gut microbiome strain richness.</title>
        <authorList>
            <person name="Chen-Liaw A."/>
        </authorList>
    </citation>
    <scope>NUCLEOTIDE SEQUENCE</scope>
    <source>
        <strain evidence="13">RTP21484st1_B7_RTP21484_190118</strain>
    </source>
</reference>
<keyword evidence="8 9" id="KW-0238">DNA-binding</keyword>
<dbReference type="Proteomes" id="UP001199750">
    <property type="component" value="Unassembled WGS sequence"/>
</dbReference>
<evidence type="ECO:0000256" key="1">
    <source>
        <dbReference type="ARBA" id="ARBA00022722"/>
    </source>
</evidence>
<dbReference type="Proteomes" id="UP000284434">
    <property type="component" value="Unassembled WGS sequence"/>
</dbReference>
<evidence type="ECO:0000256" key="3">
    <source>
        <dbReference type="ARBA" id="ARBA00022741"/>
    </source>
</evidence>
<dbReference type="GO" id="GO:0016887">
    <property type="term" value="F:ATP hydrolysis activity"/>
    <property type="evidence" value="ECO:0007669"/>
    <property type="project" value="InterPro"/>
</dbReference>
<dbReference type="GO" id="GO:0072344">
    <property type="term" value="P:rescue of stalled ribosome"/>
    <property type="evidence" value="ECO:0007669"/>
    <property type="project" value="UniProtKB-UniRule"/>
</dbReference>
<dbReference type="GO" id="GO:0030983">
    <property type="term" value="F:mismatched DNA binding"/>
    <property type="evidence" value="ECO:0007669"/>
    <property type="project" value="InterPro"/>
</dbReference>
<evidence type="ECO:0000256" key="10">
    <source>
        <dbReference type="SAM" id="MobiDB-lite"/>
    </source>
</evidence>
<dbReference type="SMART" id="SM00463">
    <property type="entry name" value="SMR"/>
    <property type="match status" value="1"/>
</dbReference>
<evidence type="ECO:0000313" key="13">
    <source>
        <dbReference type="EMBL" id="MDB9223717.1"/>
    </source>
</evidence>
<sequence length="827" mass="94398">MVYPENFESKIKFDKIRQFVQKNCLSDMGRDLVEAMKFSTEPTEIRERLEETQEFMSILEEEDQFPGDHFSDARPFLNKVRVEGLFLEVAEMVALKQSLESLTAIVRFFHGKDERYPRLTAQAGDIQLFPYILQRLDSIVSRHGSIKDTASPELGDIRHRLQRKQNGISRRMQALLQQAQTEGWAEKDTSIAIRDGRMVIPVPSAYKRKINGIVHDESATGKTSYIEPAEIVETNNEIRELELEEKREITRILRRFAEDLRPYVDDLIPAYDFLAYIDFVRAKAAFSLYIEATVPAFSERPEMFWYSARHPLLWLSLKNSDKNIVPLKIEIDETQRIILISGPNAGGKSVCLQTAGLLQYMFQCGLPVPVSEASRFGIFKKILIDMGDEQSIENDLSTYSSHLINMKNFLRYGDENTLILIDEFGTGTEPMLGGAIAEAILKTLNQKQVKGVITTHYTNLKHFAAETTGIENGAMLYDSHRMLPLFELCIGKPGSSFAFEIAKKIGLPKEILEDAASKIGEDHINYDKHLKDIARDKRYWEEKRRRIHENEKRLDEVVEKYRQELTEASRLRKEIIKEAQQKAQEIIHSANKTIEQTIRDIRENQAEKEKTKEIRQKMEAEKERLLSEQASAEEERIRKKMEKLQNREKNKKTKNKASASTPASEGTTTELPLQKGDFVSLPNKAIGEILEINDKTAVIALGNLRTTAKLSQLKRASASQAKKVARTQPQASYANIRENISQKRFDFKPDIDLRGMRGEEALQKVITFLDEAVMLNYKEVRLLHGTGTGALRQLIRQYLSTNPLVASFGDEQIQLGGAGITVVKLDI</sequence>
<gene>
    <name evidence="9" type="primary">mutS2</name>
    <name evidence="9" type="synonym">rqcU</name>
    <name evidence="15" type="ORF">DWW24_09810</name>
    <name evidence="14" type="ORF">DWW57_06200</name>
    <name evidence="16" type="ORF">DXA53_14775</name>
    <name evidence="12" type="ORF">L0P03_09290</name>
    <name evidence="13" type="ORF">PN645_11955</name>
</gene>
<dbReference type="GO" id="GO:0005524">
    <property type="term" value="F:ATP binding"/>
    <property type="evidence" value="ECO:0007669"/>
    <property type="project" value="UniProtKB-UniRule"/>
</dbReference>
<reference evidence="12" key="2">
    <citation type="submission" date="2022-01" db="EMBL/GenBank/DDBJ databases">
        <title>Collection of gut derived symbiotic bacterial strains cultured from healthy donors.</title>
        <authorList>
            <person name="Lin H."/>
            <person name="Kohout C."/>
            <person name="Waligurski E."/>
            <person name="Pamer E.G."/>
        </authorList>
    </citation>
    <scope>NUCLEOTIDE SEQUENCE</scope>
    <source>
        <strain evidence="12">DFI.1.149</strain>
    </source>
</reference>
<comment type="subunit">
    <text evidence="9">Homodimer. Binds to stalled ribosomes, contacting rRNA.</text>
</comment>
<dbReference type="EMBL" id="JAQMRD010000015">
    <property type="protein sequence ID" value="MDB9223717.1"/>
    <property type="molecule type" value="Genomic_DNA"/>
</dbReference>
<dbReference type="AlphaFoldDB" id="A0A1Y3XXB3"/>
<dbReference type="EC" id="3.1.-.-" evidence="9"/>
<keyword evidence="1 9" id="KW-0540">Nuclease</keyword>
<dbReference type="SUPFAM" id="SSF160443">
    <property type="entry name" value="SMR domain-like"/>
    <property type="match status" value="1"/>
</dbReference>
<dbReference type="SMART" id="SM00534">
    <property type="entry name" value="MUTSac"/>
    <property type="match status" value="1"/>
</dbReference>
<dbReference type="Proteomes" id="UP000283426">
    <property type="component" value="Unassembled WGS sequence"/>
</dbReference>
<dbReference type="EC" id="3.6.4.-" evidence="9"/>
<evidence type="ECO:0000256" key="4">
    <source>
        <dbReference type="ARBA" id="ARBA00022759"/>
    </source>
</evidence>
<dbReference type="GO" id="GO:0019843">
    <property type="term" value="F:rRNA binding"/>
    <property type="evidence" value="ECO:0007669"/>
    <property type="project" value="UniProtKB-UniRule"/>
</dbReference>
<dbReference type="PROSITE" id="PS50828">
    <property type="entry name" value="SMR"/>
    <property type="match status" value="1"/>
</dbReference>
<dbReference type="GO" id="GO:0140664">
    <property type="term" value="F:ATP-dependent DNA damage sensor activity"/>
    <property type="evidence" value="ECO:0007669"/>
    <property type="project" value="InterPro"/>
</dbReference>
<dbReference type="SMART" id="SM00533">
    <property type="entry name" value="MUTSd"/>
    <property type="match status" value="1"/>
</dbReference>
<dbReference type="NCBIfam" id="TIGR01069">
    <property type="entry name" value="mutS2"/>
    <property type="match status" value="1"/>
</dbReference>
<dbReference type="Gene3D" id="3.40.50.300">
    <property type="entry name" value="P-loop containing nucleotide triphosphate hydrolases"/>
    <property type="match status" value="1"/>
</dbReference>
<keyword evidence="2 9" id="KW-0699">rRNA-binding</keyword>
<dbReference type="SUPFAM" id="SSF52540">
    <property type="entry name" value="P-loop containing nucleoside triphosphate hydrolases"/>
    <property type="match status" value="1"/>
</dbReference>
<evidence type="ECO:0000256" key="9">
    <source>
        <dbReference type="HAMAP-Rule" id="MF_00092"/>
    </source>
</evidence>
<comment type="function">
    <text evidence="9">Acts as a ribosome collision sensor, splitting the ribosome into its 2 subunits. Detects stalled/collided 70S ribosomes which it binds and splits by an ATP-hydrolysis driven conformational change. Acts upstream of the ribosome quality control system (RQC), a ribosome-associated complex that mediates the extraction of incompletely synthesized nascent chains from stalled ribosomes and their subsequent degradation. Probably generates substrates for RQC.</text>
</comment>
<proteinExistence type="inferred from homology"/>
<keyword evidence="7 9" id="KW-0694">RNA-binding</keyword>
<feature type="binding site" evidence="9">
    <location>
        <begin position="342"/>
        <end position="349"/>
    </location>
    <ligand>
        <name>ATP</name>
        <dbReference type="ChEBI" id="CHEBI:30616"/>
    </ligand>
</feature>
<evidence type="ECO:0000313" key="17">
    <source>
        <dbReference type="Proteomes" id="UP000283426"/>
    </source>
</evidence>
<evidence type="ECO:0000313" key="15">
    <source>
        <dbReference type="EMBL" id="RGV26341.1"/>
    </source>
</evidence>
<dbReference type="InterPro" id="IPR002625">
    <property type="entry name" value="Smr_dom"/>
</dbReference>
<dbReference type="EMBL" id="QSCO01000022">
    <property type="protein sequence ID" value="RGY04736.1"/>
    <property type="molecule type" value="Genomic_DNA"/>
</dbReference>
<dbReference type="InterPro" id="IPR036063">
    <property type="entry name" value="Smr_dom_sf"/>
</dbReference>
<dbReference type="GO" id="GO:0045910">
    <property type="term" value="P:negative regulation of DNA recombination"/>
    <property type="evidence" value="ECO:0007669"/>
    <property type="project" value="InterPro"/>
</dbReference>
<dbReference type="PIRSF" id="PIRSF005814">
    <property type="entry name" value="MutS_YshD"/>
    <property type="match status" value="1"/>
</dbReference>
<dbReference type="OMA" id="IHAIIND"/>
<keyword evidence="6 9" id="KW-0067">ATP-binding</keyword>
<dbReference type="SUPFAM" id="SSF48334">
    <property type="entry name" value="DNA repair protein MutS, domain III"/>
    <property type="match status" value="1"/>
</dbReference>
<dbReference type="FunFam" id="3.40.50.300:FF:001531">
    <property type="entry name" value="Endonuclease MutS2"/>
    <property type="match status" value="1"/>
</dbReference>
<keyword evidence="4 9" id="KW-0255">Endonuclease</keyword>
<evidence type="ECO:0000313" key="14">
    <source>
        <dbReference type="EMBL" id="RGU57144.1"/>
    </source>
</evidence>
<reference evidence="17 18" key="1">
    <citation type="submission" date="2018-08" db="EMBL/GenBank/DDBJ databases">
        <title>A genome reference for cultivated species of the human gut microbiota.</title>
        <authorList>
            <person name="Zou Y."/>
            <person name="Xue W."/>
            <person name="Luo G."/>
        </authorList>
    </citation>
    <scope>NUCLEOTIDE SEQUENCE [LARGE SCALE GENOMIC DNA]</scope>
    <source>
        <strain evidence="15 17">AF14-6AC</strain>
        <strain evidence="14 18">AF16-14</strain>
        <strain evidence="16 19">OF03-11</strain>
    </source>
</reference>
<evidence type="ECO:0000313" key="18">
    <source>
        <dbReference type="Proteomes" id="UP000284243"/>
    </source>
</evidence>
<dbReference type="InterPro" id="IPR000432">
    <property type="entry name" value="DNA_mismatch_repair_MutS_C"/>
</dbReference>
<evidence type="ECO:0000256" key="7">
    <source>
        <dbReference type="ARBA" id="ARBA00022884"/>
    </source>
</evidence>
<dbReference type="HAMAP" id="MF_00092">
    <property type="entry name" value="MutS2"/>
    <property type="match status" value="1"/>
</dbReference>
<organism evidence="15 17">
    <name type="scientific">Odoribacter splanchnicus</name>
    <dbReference type="NCBI Taxonomy" id="28118"/>
    <lineage>
        <taxon>Bacteria</taxon>
        <taxon>Pseudomonadati</taxon>
        <taxon>Bacteroidota</taxon>
        <taxon>Bacteroidia</taxon>
        <taxon>Bacteroidales</taxon>
        <taxon>Odoribacteraceae</taxon>
        <taxon>Odoribacter</taxon>
    </lineage>
</organism>
<comment type="caution">
    <text evidence="15">The sequence shown here is derived from an EMBL/GenBank/DDBJ whole genome shotgun (WGS) entry which is preliminary data.</text>
</comment>
<evidence type="ECO:0000256" key="6">
    <source>
        <dbReference type="ARBA" id="ARBA00022840"/>
    </source>
</evidence>
<evidence type="ECO:0000313" key="19">
    <source>
        <dbReference type="Proteomes" id="UP000284434"/>
    </source>
</evidence>
<evidence type="ECO:0000256" key="2">
    <source>
        <dbReference type="ARBA" id="ARBA00022730"/>
    </source>
</evidence>
<dbReference type="Pfam" id="PF01713">
    <property type="entry name" value="Smr"/>
    <property type="match status" value="1"/>
</dbReference>
<dbReference type="Pfam" id="PF00488">
    <property type="entry name" value="MutS_V"/>
    <property type="match status" value="1"/>
</dbReference>
<evidence type="ECO:0000313" key="12">
    <source>
        <dbReference type="EMBL" id="MCG4960042.1"/>
    </source>
</evidence>
<evidence type="ECO:0000256" key="8">
    <source>
        <dbReference type="ARBA" id="ARBA00023125"/>
    </source>
</evidence>
<dbReference type="PANTHER" id="PTHR48466">
    <property type="entry name" value="OS10G0509000 PROTEIN-RELATED"/>
    <property type="match status" value="1"/>
</dbReference>
<dbReference type="Proteomes" id="UP001212263">
    <property type="component" value="Unassembled WGS sequence"/>
</dbReference>
<dbReference type="RefSeq" id="WP_013610606.1">
    <property type="nucleotide sequence ID" value="NZ_BAABYK010000001.1"/>
</dbReference>
<dbReference type="GO" id="GO:0004519">
    <property type="term" value="F:endonuclease activity"/>
    <property type="evidence" value="ECO:0007669"/>
    <property type="project" value="UniProtKB-UniRule"/>
</dbReference>
<dbReference type="Gene3D" id="3.30.1370.110">
    <property type="match status" value="1"/>
</dbReference>
<dbReference type="EMBL" id="QRYW01000019">
    <property type="protein sequence ID" value="RGV26341.1"/>
    <property type="molecule type" value="Genomic_DNA"/>
</dbReference>
<comment type="function">
    <text evidence="9">Endonuclease that is involved in the suppression of homologous recombination and thus may have a key role in the control of bacterial genetic diversity.</text>
</comment>
<dbReference type="InterPro" id="IPR045076">
    <property type="entry name" value="MutS"/>
</dbReference>
<dbReference type="CDD" id="cd06503">
    <property type="entry name" value="ATP-synt_Fo_b"/>
    <property type="match status" value="1"/>
</dbReference>
<dbReference type="EMBL" id="QRYC01000006">
    <property type="protein sequence ID" value="RGU57144.1"/>
    <property type="molecule type" value="Genomic_DNA"/>
</dbReference>
<dbReference type="GO" id="GO:0043023">
    <property type="term" value="F:ribosomal large subunit binding"/>
    <property type="evidence" value="ECO:0007669"/>
    <property type="project" value="UniProtKB-UniRule"/>
</dbReference>
<dbReference type="FunFam" id="3.30.1370.110:FF:000004">
    <property type="entry name" value="Endonuclease MutS2"/>
    <property type="match status" value="1"/>
</dbReference>
<evidence type="ECO:0000259" key="11">
    <source>
        <dbReference type="PROSITE" id="PS50828"/>
    </source>
</evidence>
<dbReference type="Proteomes" id="UP000284243">
    <property type="component" value="Unassembled WGS sequence"/>
</dbReference>
<feature type="region of interest" description="Disordered" evidence="10">
    <location>
        <begin position="642"/>
        <end position="670"/>
    </location>
</feature>